<feature type="non-terminal residue" evidence="6">
    <location>
        <position position="324"/>
    </location>
</feature>
<dbReference type="SUPFAM" id="SSF52799">
    <property type="entry name" value="(Phosphotyrosine protein) phosphatases II"/>
    <property type="match status" value="2"/>
</dbReference>
<evidence type="ECO:0000259" key="5">
    <source>
        <dbReference type="Pfam" id="PF14671"/>
    </source>
</evidence>
<evidence type="ECO:0000256" key="2">
    <source>
        <dbReference type="ARBA" id="ARBA00013064"/>
    </source>
</evidence>
<dbReference type="EMBL" id="GECU01012415">
    <property type="protein sequence ID" value="JAS95291.1"/>
    <property type="molecule type" value="Transcribed_RNA"/>
</dbReference>
<proteinExistence type="inferred from homology"/>
<accession>A0A1B6J7Y4</accession>
<dbReference type="PANTHER" id="PTHR23339">
    <property type="entry name" value="TYROSINE SPECIFIC PROTEIN PHOSPHATASE AND DUAL SPECIFICITY PROTEIN PHOSPHATASE"/>
    <property type="match status" value="1"/>
</dbReference>
<evidence type="ECO:0000256" key="1">
    <source>
        <dbReference type="ARBA" id="ARBA00007315"/>
    </source>
</evidence>
<sequence>MSTNIRKKLTTDKSIEHMSEIIPNRLYFITIKNKIPRDTKTTHFFSTDEDSDTAQSLTLAKIANYLKQVNSKLSSPDLKSKAIVHFTSGSELRRRNAVVCIGAYSIIYLGATPTEAVEKLAGHTSSGLNRVLLTILHKALQLGLVNFEDFNEDDFVNLDNIKLNWVIPRKFLMFFGPVSYVDGLHFPPKRYLEYFRQTGVKSIIRLSHLKYDANPFVDTSICHYDLNMDRSVPSEQDLNCFLEICENTEGSVVIHNRDLLGRSGALIAAYLVKHYRLTAGEALAWVRLCSPDCVLEPQISWITKNESSLRNAGDEYRRQQLENA</sequence>
<protein>
    <recommendedName>
        <fullName evidence="2">protein-tyrosine-phosphatase</fullName>
        <ecNumber evidence="2">3.1.3.48</ecNumber>
    </recommendedName>
</protein>
<gene>
    <name evidence="6" type="ORF">g.26520</name>
</gene>
<keyword evidence="4" id="KW-0904">Protein phosphatase</keyword>
<feature type="domain" description="Dual specificity/tyrosine protein phosphatase N-terminal" evidence="5">
    <location>
        <begin position="20"/>
        <end position="123"/>
    </location>
</feature>
<organism evidence="6">
    <name type="scientific">Homalodisca liturata</name>
    <dbReference type="NCBI Taxonomy" id="320908"/>
    <lineage>
        <taxon>Eukaryota</taxon>
        <taxon>Metazoa</taxon>
        <taxon>Ecdysozoa</taxon>
        <taxon>Arthropoda</taxon>
        <taxon>Hexapoda</taxon>
        <taxon>Insecta</taxon>
        <taxon>Pterygota</taxon>
        <taxon>Neoptera</taxon>
        <taxon>Paraneoptera</taxon>
        <taxon>Hemiptera</taxon>
        <taxon>Auchenorrhyncha</taxon>
        <taxon>Membracoidea</taxon>
        <taxon>Cicadellidae</taxon>
        <taxon>Cicadellinae</taxon>
        <taxon>Proconiini</taxon>
        <taxon>Homalodisca</taxon>
    </lineage>
</organism>
<evidence type="ECO:0000256" key="4">
    <source>
        <dbReference type="ARBA" id="ARBA00022912"/>
    </source>
</evidence>
<dbReference type="InterPro" id="IPR029021">
    <property type="entry name" value="Prot-tyrosine_phosphatase-like"/>
</dbReference>
<name>A0A1B6J7Y4_9HEMI</name>
<dbReference type="InterPro" id="IPR029260">
    <property type="entry name" value="DSPn"/>
</dbReference>
<evidence type="ECO:0000256" key="3">
    <source>
        <dbReference type="ARBA" id="ARBA00022801"/>
    </source>
</evidence>
<dbReference type="Gene3D" id="3.90.190.10">
    <property type="entry name" value="Protein tyrosine phosphatase superfamily"/>
    <property type="match status" value="1"/>
</dbReference>
<dbReference type="CDD" id="cd17657">
    <property type="entry name" value="CDC14_N"/>
    <property type="match status" value="1"/>
</dbReference>
<reference evidence="6" key="1">
    <citation type="submission" date="2015-11" db="EMBL/GenBank/DDBJ databases">
        <title>De novo transcriptome assembly of four potential Pierce s Disease insect vectors from Arizona vineyards.</title>
        <authorList>
            <person name="Tassone E.E."/>
        </authorList>
    </citation>
    <scope>NUCLEOTIDE SEQUENCE</scope>
</reference>
<comment type="similarity">
    <text evidence="1">Belongs to the protein-tyrosine phosphatase family. Non-receptor class CDC14 subfamily.</text>
</comment>
<dbReference type="AlphaFoldDB" id="A0A1B6J7Y4"/>
<dbReference type="Pfam" id="PF14671">
    <property type="entry name" value="DSPn"/>
    <property type="match status" value="1"/>
</dbReference>
<dbReference type="Pfam" id="PF22785">
    <property type="entry name" value="Tc-R-P"/>
    <property type="match status" value="1"/>
</dbReference>
<dbReference type="GO" id="GO:0004725">
    <property type="term" value="F:protein tyrosine phosphatase activity"/>
    <property type="evidence" value="ECO:0007669"/>
    <property type="project" value="UniProtKB-EC"/>
</dbReference>
<keyword evidence="3" id="KW-0378">Hydrolase</keyword>
<evidence type="ECO:0000313" key="6">
    <source>
        <dbReference type="EMBL" id="JAS95291.1"/>
    </source>
</evidence>
<dbReference type="FunFam" id="3.90.190.10:FF:000006">
    <property type="entry name" value="Dual specificity protein phosphatase CDC14B"/>
    <property type="match status" value="1"/>
</dbReference>
<dbReference type="InterPro" id="IPR050561">
    <property type="entry name" value="PTP"/>
</dbReference>
<dbReference type="EC" id="3.1.3.48" evidence="2"/>